<dbReference type="Proteomes" id="UP000292082">
    <property type="component" value="Unassembled WGS sequence"/>
</dbReference>
<comment type="similarity">
    <text evidence="1">Belongs to the short-chain dehydrogenases/reductases (SDR) family.</text>
</comment>
<dbReference type="EMBL" id="ML145127">
    <property type="protein sequence ID" value="TBU58204.1"/>
    <property type="molecule type" value="Genomic_DNA"/>
</dbReference>
<keyword evidence="6" id="KW-1185">Reference proteome</keyword>
<proteinExistence type="inferred from homology"/>
<dbReference type="PRINTS" id="PR00081">
    <property type="entry name" value="GDHRDH"/>
</dbReference>
<name>A0A4Q9NT03_9APHY</name>
<evidence type="ECO:0000313" key="4">
    <source>
        <dbReference type="EMBL" id="TBU31092.1"/>
    </source>
</evidence>
<dbReference type="InterPro" id="IPR002347">
    <property type="entry name" value="SDR_fam"/>
</dbReference>
<protein>
    <submittedName>
        <fullName evidence="5">NAD(P)-binding protein</fullName>
    </submittedName>
</protein>
<evidence type="ECO:0000256" key="3">
    <source>
        <dbReference type="ARBA" id="ARBA00023002"/>
    </source>
</evidence>
<sequence>MGATLSNFKQTVWPTLLQALPPKSKFTADDIPDLTGRIVIVTGGNVGIGYETVKALLKHNAKVYLAARGKDKAERAIKSLKEATGKEAIFLQLDLASLSSVKKAAEEFLSRESELHILFNNAGVMAPPIEQVTADGYDMQWGTNVVGHYYFTVLLLPALLAGVKSSPDHHARVITTASSRAYSHTLHWETFKDTPERRKTSRVGLYSQSKFGNVVFARQLAKRYAEQGIISVSVNPGNIKSELQRHLAGLQKKLVNLLLYPTPLGAITQLYAGTAPEALNYNGEFFIPWARVGRCRAEAYDDELGDKLWKWLEAEVKVHQA</sequence>
<keyword evidence="2" id="KW-0521">NADP</keyword>
<evidence type="ECO:0000256" key="1">
    <source>
        <dbReference type="ARBA" id="ARBA00006484"/>
    </source>
</evidence>
<dbReference type="SUPFAM" id="SSF51735">
    <property type="entry name" value="NAD(P)-binding Rossmann-fold domains"/>
    <property type="match status" value="1"/>
</dbReference>
<dbReference type="OrthoDB" id="191139at2759"/>
<dbReference type="Gene3D" id="3.40.50.720">
    <property type="entry name" value="NAD(P)-binding Rossmann-like Domain"/>
    <property type="match status" value="1"/>
</dbReference>
<dbReference type="Pfam" id="PF00106">
    <property type="entry name" value="adh_short"/>
    <property type="match status" value="1"/>
</dbReference>
<gene>
    <name evidence="5" type="ORF">BD310DRAFT_927555</name>
    <name evidence="4" type="ORF">BD311DRAFT_753219</name>
</gene>
<dbReference type="PANTHER" id="PTHR24320">
    <property type="entry name" value="RETINOL DEHYDROGENASE"/>
    <property type="match status" value="1"/>
</dbReference>
<dbReference type="InterPro" id="IPR036291">
    <property type="entry name" value="NAD(P)-bd_dom_sf"/>
</dbReference>
<reference evidence="5 6" key="1">
    <citation type="submission" date="2019-01" db="EMBL/GenBank/DDBJ databases">
        <title>Draft genome sequences of three monokaryotic isolates of the white-rot basidiomycete fungus Dichomitus squalens.</title>
        <authorList>
            <consortium name="DOE Joint Genome Institute"/>
            <person name="Lopez S.C."/>
            <person name="Andreopoulos B."/>
            <person name="Pangilinan J."/>
            <person name="Lipzen A."/>
            <person name="Riley R."/>
            <person name="Ahrendt S."/>
            <person name="Ng V."/>
            <person name="Barry K."/>
            <person name="Daum C."/>
            <person name="Grigoriev I.V."/>
            <person name="Hilden K.S."/>
            <person name="Makela M.R."/>
            <person name="de Vries R.P."/>
        </authorList>
    </citation>
    <scope>NUCLEOTIDE SEQUENCE [LARGE SCALE GENOMIC DNA]</scope>
    <source>
        <strain evidence="5 6">CBS 464.89</strain>
        <strain evidence="4">OM18370.1</strain>
    </source>
</reference>
<dbReference type="EMBL" id="ML143401">
    <property type="protein sequence ID" value="TBU31092.1"/>
    <property type="molecule type" value="Genomic_DNA"/>
</dbReference>
<accession>A0A4Q9NT03</accession>
<dbReference type="GO" id="GO:0016491">
    <property type="term" value="F:oxidoreductase activity"/>
    <property type="evidence" value="ECO:0007669"/>
    <property type="project" value="UniProtKB-KW"/>
</dbReference>
<dbReference type="PANTHER" id="PTHR24320:SF236">
    <property type="entry name" value="SHORT-CHAIN DEHYDROGENASE-RELATED"/>
    <property type="match status" value="1"/>
</dbReference>
<dbReference type="Proteomes" id="UP000292957">
    <property type="component" value="Unassembled WGS sequence"/>
</dbReference>
<keyword evidence="3" id="KW-0560">Oxidoreductase</keyword>
<evidence type="ECO:0000313" key="6">
    <source>
        <dbReference type="Proteomes" id="UP000292082"/>
    </source>
</evidence>
<evidence type="ECO:0000313" key="5">
    <source>
        <dbReference type="EMBL" id="TBU58204.1"/>
    </source>
</evidence>
<organism evidence="5 6">
    <name type="scientific">Dichomitus squalens</name>
    <dbReference type="NCBI Taxonomy" id="114155"/>
    <lineage>
        <taxon>Eukaryota</taxon>
        <taxon>Fungi</taxon>
        <taxon>Dikarya</taxon>
        <taxon>Basidiomycota</taxon>
        <taxon>Agaricomycotina</taxon>
        <taxon>Agaricomycetes</taxon>
        <taxon>Polyporales</taxon>
        <taxon>Polyporaceae</taxon>
        <taxon>Dichomitus</taxon>
    </lineage>
</organism>
<evidence type="ECO:0000256" key="2">
    <source>
        <dbReference type="ARBA" id="ARBA00022857"/>
    </source>
</evidence>
<dbReference type="AlphaFoldDB" id="A0A4Q9NT03"/>